<sequence>PEMPGLPLAAPSKFSLRKPGVGGSQRANRRSEAEEIEGEEIVPHRGLTRATKQRHTKIFDRKGAFFEIEDAKNSSFQRRGDVKKEDEGFDMANLLSSSDCISIEQPLQFSGLLNAGFAKQESVIRELLNALVNARRENLSYDSNQKSVQQEKDKTVEIQNLEAQVDSLRNELRNKSDELRCHEENCKWLASEKQLLEQKMSRIEKSKTDETRALEAIFEQEREALHNRAAELEKTVTERTQELNVAESTIALHTSELEALQGTMNELDELRDIKEDVDRRNEQISVVLKRQADHITKLEKVYKEEQNLRKKYFNQIEDMKGKIRVYARLRPLSKKEINENQKMVLTAIDEFTLEHPWKDEKPKVFSFDRVFDGTVSQKAVFQDTQYLVQSAVDGYNICIFAYGQTGSGKTFTIYGSEDNPGLTPRAMQELFAIMERDSKKFSFSIKVYMLELYLDALVDLLAPKNKKPVKLEIKKDMKGMVTVENATLISVCSLEEMETVIARGQEKRHVAENNINEESSRSHLILSVVIDSTNLQTQLQTKGKLSFVDLAGSERVKKSGVSGDGMKEAQSINKSLSALGDVISALAGEVQHIPYRNHKLTMLMSDSLGGNAKTLMFVNISPAESNLEETYNSLNYASRVKCIQNDPSKNMNSSKEVAKLKKIIQQMSLEYKGKKIDDVLEDVDNECSPKE</sequence>
<dbReference type="InterPro" id="IPR001752">
    <property type="entry name" value="Kinesin_motor_dom"/>
</dbReference>
<dbReference type="GO" id="GO:0007018">
    <property type="term" value="P:microtubule-based movement"/>
    <property type="evidence" value="ECO:0007669"/>
    <property type="project" value="InterPro"/>
</dbReference>
<dbReference type="GO" id="GO:0005874">
    <property type="term" value="C:microtubule"/>
    <property type="evidence" value="ECO:0007669"/>
    <property type="project" value="UniProtKB-KW"/>
</dbReference>
<feature type="binding site" evidence="4">
    <location>
        <begin position="403"/>
        <end position="410"/>
    </location>
    <ligand>
        <name>ATP</name>
        <dbReference type="ChEBI" id="CHEBI:30616"/>
    </ligand>
</feature>
<name>A0AA38FPM2_TAXCH</name>
<feature type="domain" description="Kinesin motor" evidence="8">
    <location>
        <begin position="322"/>
        <end position="643"/>
    </location>
</feature>
<reference evidence="9 10" key="1">
    <citation type="journal article" date="2021" name="Nat. Plants">
        <title>The Taxus genome provides insights into paclitaxel biosynthesis.</title>
        <authorList>
            <person name="Xiong X."/>
            <person name="Gou J."/>
            <person name="Liao Q."/>
            <person name="Li Y."/>
            <person name="Zhou Q."/>
            <person name="Bi G."/>
            <person name="Li C."/>
            <person name="Du R."/>
            <person name="Wang X."/>
            <person name="Sun T."/>
            <person name="Guo L."/>
            <person name="Liang H."/>
            <person name="Lu P."/>
            <person name="Wu Y."/>
            <person name="Zhang Z."/>
            <person name="Ro D.K."/>
            <person name="Shang Y."/>
            <person name="Huang S."/>
            <person name="Yan J."/>
        </authorList>
    </citation>
    <scope>NUCLEOTIDE SEQUENCE [LARGE SCALE GENOMIC DNA]</scope>
    <source>
        <strain evidence="9">Ta-2019</strain>
    </source>
</reference>
<evidence type="ECO:0000256" key="2">
    <source>
        <dbReference type="ARBA" id="ARBA00022840"/>
    </source>
</evidence>
<feature type="non-terminal residue" evidence="9">
    <location>
        <position position="1"/>
    </location>
</feature>
<dbReference type="PANTHER" id="PTHR47972:SF16">
    <property type="entry name" value="KINESIN-LIKE PROTEIN"/>
    <property type="match status" value="1"/>
</dbReference>
<evidence type="ECO:0000256" key="4">
    <source>
        <dbReference type="PROSITE-ProRule" id="PRU00283"/>
    </source>
</evidence>
<feature type="coiled-coil region" evidence="6">
    <location>
        <begin position="215"/>
        <end position="322"/>
    </location>
</feature>
<dbReference type="InterPro" id="IPR027417">
    <property type="entry name" value="P-loop_NTPase"/>
</dbReference>
<protein>
    <recommendedName>
        <fullName evidence="5">Kinesin-like protein</fullName>
    </recommendedName>
</protein>
<evidence type="ECO:0000259" key="8">
    <source>
        <dbReference type="PROSITE" id="PS50067"/>
    </source>
</evidence>
<dbReference type="PRINTS" id="PR00380">
    <property type="entry name" value="KINESINHEAVY"/>
</dbReference>
<dbReference type="InterPro" id="IPR036961">
    <property type="entry name" value="Kinesin_motor_dom_sf"/>
</dbReference>
<dbReference type="FunFam" id="3.40.850.10:FF:000041">
    <property type="entry name" value="Kinesin-like calmodulin-binding protein"/>
    <property type="match status" value="1"/>
</dbReference>
<evidence type="ECO:0000256" key="6">
    <source>
        <dbReference type="SAM" id="Coils"/>
    </source>
</evidence>
<feature type="region of interest" description="Disordered" evidence="7">
    <location>
        <begin position="1"/>
        <end position="37"/>
    </location>
</feature>
<feature type="coiled-coil region" evidence="6">
    <location>
        <begin position="117"/>
        <end position="185"/>
    </location>
</feature>
<dbReference type="SMART" id="SM00129">
    <property type="entry name" value="KISc"/>
    <property type="match status" value="1"/>
</dbReference>
<dbReference type="InterPro" id="IPR019821">
    <property type="entry name" value="Kinesin_motor_CS"/>
</dbReference>
<dbReference type="PROSITE" id="PS00411">
    <property type="entry name" value="KINESIN_MOTOR_1"/>
    <property type="match status" value="1"/>
</dbReference>
<evidence type="ECO:0000256" key="3">
    <source>
        <dbReference type="ARBA" id="ARBA00023175"/>
    </source>
</evidence>
<dbReference type="Proteomes" id="UP000824469">
    <property type="component" value="Unassembled WGS sequence"/>
</dbReference>
<dbReference type="InterPro" id="IPR027640">
    <property type="entry name" value="Kinesin-like_fam"/>
</dbReference>
<comment type="similarity">
    <text evidence="4 5">Belongs to the TRAFAC class myosin-kinesin ATPase superfamily. Kinesin family.</text>
</comment>
<dbReference type="Gene3D" id="3.40.850.10">
    <property type="entry name" value="Kinesin motor domain"/>
    <property type="match status" value="1"/>
</dbReference>
<dbReference type="Pfam" id="PF00225">
    <property type="entry name" value="Kinesin"/>
    <property type="match status" value="1"/>
</dbReference>
<accession>A0AA38FPM2</accession>
<dbReference type="GO" id="GO:0005524">
    <property type="term" value="F:ATP binding"/>
    <property type="evidence" value="ECO:0007669"/>
    <property type="project" value="UniProtKB-UniRule"/>
</dbReference>
<dbReference type="AlphaFoldDB" id="A0AA38FPM2"/>
<dbReference type="SUPFAM" id="SSF52540">
    <property type="entry name" value="P-loop containing nucleoside triphosphate hydrolases"/>
    <property type="match status" value="1"/>
</dbReference>
<comment type="caution">
    <text evidence="9">The sequence shown here is derived from an EMBL/GenBank/DDBJ whole genome shotgun (WGS) entry which is preliminary data.</text>
</comment>
<keyword evidence="6" id="KW-0175">Coiled coil</keyword>
<dbReference type="CDD" id="cd01366">
    <property type="entry name" value="KISc_C_terminal"/>
    <property type="match status" value="1"/>
</dbReference>
<dbReference type="GO" id="GO:0003777">
    <property type="term" value="F:microtubule motor activity"/>
    <property type="evidence" value="ECO:0007669"/>
    <property type="project" value="InterPro"/>
</dbReference>
<keyword evidence="10" id="KW-1185">Reference proteome</keyword>
<gene>
    <name evidence="9" type="ORF">KI387_035843</name>
</gene>
<organism evidence="9 10">
    <name type="scientific">Taxus chinensis</name>
    <name type="common">Chinese yew</name>
    <name type="synonym">Taxus wallichiana var. chinensis</name>
    <dbReference type="NCBI Taxonomy" id="29808"/>
    <lineage>
        <taxon>Eukaryota</taxon>
        <taxon>Viridiplantae</taxon>
        <taxon>Streptophyta</taxon>
        <taxon>Embryophyta</taxon>
        <taxon>Tracheophyta</taxon>
        <taxon>Spermatophyta</taxon>
        <taxon>Pinopsida</taxon>
        <taxon>Pinidae</taxon>
        <taxon>Conifers II</taxon>
        <taxon>Cupressales</taxon>
        <taxon>Taxaceae</taxon>
        <taxon>Taxus</taxon>
    </lineage>
</organism>
<proteinExistence type="inferred from homology"/>
<evidence type="ECO:0000256" key="5">
    <source>
        <dbReference type="RuleBase" id="RU000394"/>
    </source>
</evidence>
<evidence type="ECO:0000256" key="1">
    <source>
        <dbReference type="ARBA" id="ARBA00022741"/>
    </source>
</evidence>
<evidence type="ECO:0000313" key="10">
    <source>
        <dbReference type="Proteomes" id="UP000824469"/>
    </source>
</evidence>
<keyword evidence="2 4" id="KW-0067">ATP-binding</keyword>
<evidence type="ECO:0000313" key="9">
    <source>
        <dbReference type="EMBL" id="KAH9307932.1"/>
    </source>
</evidence>
<dbReference type="EMBL" id="JAHRHJ020000007">
    <property type="protein sequence ID" value="KAH9307932.1"/>
    <property type="molecule type" value="Genomic_DNA"/>
</dbReference>
<dbReference type="OMA" id="KMDHREI"/>
<evidence type="ECO:0000256" key="7">
    <source>
        <dbReference type="SAM" id="MobiDB-lite"/>
    </source>
</evidence>
<keyword evidence="3 4" id="KW-0505">Motor protein</keyword>
<dbReference type="GO" id="GO:0008017">
    <property type="term" value="F:microtubule binding"/>
    <property type="evidence" value="ECO:0007669"/>
    <property type="project" value="InterPro"/>
</dbReference>
<keyword evidence="1 4" id="KW-0547">Nucleotide-binding</keyword>
<dbReference type="PANTHER" id="PTHR47972">
    <property type="entry name" value="KINESIN-LIKE PROTEIN KLP-3"/>
    <property type="match status" value="1"/>
</dbReference>
<keyword evidence="5" id="KW-0493">Microtubule</keyword>
<dbReference type="PROSITE" id="PS50067">
    <property type="entry name" value="KINESIN_MOTOR_2"/>
    <property type="match status" value="1"/>
</dbReference>